<evidence type="ECO:0000313" key="2">
    <source>
        <dbReference type="EMBL" id="ESA09775.1"/>
    </source>
</evidence>
<feature type="transmembrane region" description="Helical" evidence="1">
    <location>
        <begin position="199"/>
        <end position="222"/>
    </location>
</feature>
<evidence type="ECO:0000256" key="1">
    <source>
        <dbReference type="SAM" id="Phobius"/>
    </source>
</evidence>
<feature type="transmembrane region" description="Helical" evidence="1">
    <location>
        <begin position="121"/>
        <end position="142"/>
    </location>
</feature>
<organism evidence="2">
    <name type="scientific">Rhizophagus irregularis (strain DAOM 181602 / DAOM 197198 / MUCL 43194)</name>
    <name type="common">Arbuscular mycorrhizal fungus</name>
    <name type="synonym">Glomus intraradices</name>
    <dbReference type="NCBI Taxonomy" id="747089"/>
    <lineage>
        <taxon>Eukaryota</taxon>
        <taxon>Fungi</taxon>
        <taxon>Fungi incertae sedis</taxon>
        <taxon>Mucoromycota</taxon>
        <taxon>Glomeromycotina</taxon>
        <taxon>Glomeromycetes</taxon>
        <taxon>Glomerales</taxon>
        <taxon>Glomeraceae</taxon>
        <taxon>Rhizophagus</taxon>
    </lineage>
</organism>
<dbReference type="HOGENOM" id="CLU_496194_0_0_1"/>
<feature type="transmembrane region" description="Helical" evidence="1">
    <location>
        <begin position="90"/>
        <end position="115"/>
    </location>
</feature>
<keyword evidence="1" id="KW-1133">Transmembrane helix</keyword>
<sequence length="624" mass="70298">MITKRYENYDIVYIYDQPLGKIFVQIWTMTSQNQLTIEKHVELELALNGELRNFLLNFKYFSYNNDLEKHRILIILINYIKKYYNSIMNLYYNSFVTYFGLFILICLTGFITSVGVGRIELVFPVGSAFITAIPMILTYVSLHLIMRIISNLLNWVMSYLIIYNEREIEPRALMAVANNQDTGMLQSVKLLLTERKVPLVLRIIIFIIALVGTLEIVIGFAISTTTIPGSLSIKGGAFNADPLKPCVEEDGGCPALLQSKFRFQWLQGASDLMVNGISKQLSMHWGDLVDDERIVMVATTDNNSNINYKLVQAKNETIPAFSLSTMCYNTPETYPILGSNSFRDLNITQPTPLFDLIQTIQANSGLEGRWMGEIVKLEQDNLNETTRITLNFVQILPVNSSCVGKFDIAGNLQICRPTKGLQISCLMNAHVDYVEYITAGCDTCGTRGISNNRVDYSSPKPVYGEFMHKSLASYDGHILMPQCKDTVNFGGCLAPDTNNVDLVRAKFIELLRGITASGVIARRILLSDKGIEIPVQLLIKGETGVRLEIGGGYWITILIMNILCFLGVVGWLFIKYREMGGRTIPQISIEWLMFEAEDADDCIREDNGKCRIEYANDTFSIIPV</sequence>
<reference evidence="2" key="1">
    <citation type="submission" date="2013-07" db="EMBL/GenBank/DDBJ databases">
        <title>The genome of an arbuscular mycorrhizal fungus provides insights into the evolution of the oldest plant symbiosis.</title>
        <authorList>
            <consortium name="DOE Joint Genome Institute"/>
            <person name="Tisserant E."/>
            <person name="Malbreil M."/>
            <person name="Kuo A."/>
            <person name="Kohler A."/>
            <person name="Symeonidi A."/>
            <person name="Balestrini R."/>
            <person name="Charron P."/>
            <person name="Duensing N."/>
            <person name="Frei-dit-Frey N."/>
            <person name="Gianinazzi-Pearson V."/>
            <person name="Gilbert B."/>
            <person name="Handa Y."/>
            <person name="Hijri M."/>
            <person name="Kaul R."/>
            <person name="Kawaguchi M."/>
            <person name="Krajinski F."/>
            <person name="Lammers P."/>
            <person name="Lapierre D."/>
            <person name="Masclaux F.G."/>
            <person name="Murat C."/>
            <person name="Morin E."/>
            <person name="Ndikumana S."/>
            <person name="Pagni M."/>
            <person name="Petitpierre D."/>
            <person name="Requena N."/>
            <person name="Rosikiewicz P."/>
            <person name="Riley R."/>
            <person name="Saito K."/>
            <person name="San Clemente H."/>
            <person name="Shapiro H."/>
            <person name="van Tuinen D."/>
            <person name="Becard G."/>
            <person name="Bonfante P."/>
            <person name="Paszkowski U."/>
            <person name="Shachar-Hill Y."/>
            <person name="Young J.P."/>
            <person name="Sanders I.R."/>
            <person name="Henrissat B."/>
            <person name="Rensing S.A."/>
            <person name="Grigoriev I.V."/>
            <person name="Corradi N."/>
            <person name="Roux C."/>
            <person name="Martin F."/>
        </authorList>
    </citation>
    <scope>NUCLEOTIDE SEQUENCE</scope>
    <source>
        <strain evidence="2">DAOM 197198</strain>
    </source>
</reference>
<name>U9TNQ5_RHIID</name>
<protein>
    <submittedName>
        <fullName evidence="2">Uncharacterized protein</fullName>
    </submittedName>
</protein>
<dbReference type="VEuPathDB" id="FungiDB:RhiirFUN_024887"/>
<accession>U9TNQ5</accession>
<keyword evidence="1" id="KW-0812">Transmembrane</keyword>
<gene>
    <name evidence="2" type="ORF">GLOINDRAFT_84731</name>
</gene>
<dbReference type="AlphaFoldDB" id="U9TNQ5"/>
<proteinExistence type="predicted"/>
<keyword evidence="1" id="KW-0472">Membrane</keyword>
<feature type="transmembrane region" description="Helical" evidence="1">
    <location>
        <begin position="553"/>
        <end position="574"/>
    </location>
</feature>
<dbReference type="EMBL" id="KI287742">
    <property type="protein sequence ID" value="ESA09775.1"/>
    <property type="molecule type" value="Genomic_DNA"/>
</dbReference>